<reference evidence="3" key="1">
    <citation type="submission" date="2017-01" db="EMBL/GenBank/DDBJ databases">
        <authorList>
            <person name="Varghese N."/>
            <person name="Submissions S."/>
        </authorList>
    </citation>
    <scope>NUCLEOTIDE SEQUENCE [LARGE SCALE GENOMIC DNA]</scope>
    <source>
        <strain evidence="3">DSM 21054</strain>
    </source>
</reference>
<dbReference type="PANTHER" id="PTHR11373">
    <property type="entry name" value="DEOXYNUCLEOSIDE TRIPHOSPHATE TRIPHOSPHOHYDROLASE"/>
    <property type="match status" value="1"/>
</dbReference>
<proteinExistence type="predicted"/>
<dbReference type="InterPro" id="IPR003607">
    <property type="entry name" value="HD/PDEase_dom"/>
</dbReference>
<dbReference type="RefSeq" id="WP_076377296.1">
    <property type="nucleotide sequence ID" value="NZ_AP017422.1"/>
</dbReference>
<sequence length="406" mass="46326">MPSTKRKIINDPVYGFITINHPLIFDIIAHPYYQRLRRIHQMAMAHLVYPGAVHTRLHHSLGAYHLMCQAVTELRNKGVEITPEEDVAVKAAILLHDIGHGPFSHALENRLAPGIHHETLSLGIMHQLNENLEGRLSLAIDIFTGKYHKPFLHQLISGQLDMDRMDYLTRDSFFTGVSEGVIGYDRILKMLLVHNDELMIEEKGIYSVEKFLIARRQMYWQVYLHKTVLSAEKMLKKIIERARKIYRKDDPYILTHSALDYFLGGDFDGVINADSMERFCSLDDADVTFAIKRWSKHPDVALSTLSTNLLNRKLLKCTIQAEAFDQATLTKHTLDVCARLGITEEEASYLVFTGEAANTTYNLVAEHINIYFKSGDVKNISQVDNALIHQTLSTPVKKFYFCTLAS</sequence>
<dbReference type="Pfam" id="PF19276">
    <property type="entry name" value="HD_assoc_2"/>
    <property type="match status" value="1"/>
</dbReference>
<dbReference type="PROSITE" id="PS51831">
    <property type="entry name" value="HD"/>
    <property type="match status" value="1"/>
</dbReference>
<dbReference type="Gene3D" id="1.10.3210.10">
    <property type="entry name" value="Hypothetical protein af1432"/>
    <property type="match status" value="1"/>
</dbReference>
<protein>
    <recommendedName>
        <fullName evidence="1">HD domain-containing protein</fullName>
    </recommendedName>
</protein>
<dbReference type="InterPro" id="IPR045509">
    <property type="entry name" value="HD_assoc_2"/>
</dbReference>
<dbReference type="GO" id="GO:0006203">
    <property type="term" value="P:dGTP catabolic process"/>
    <property type="evidence" value="ECO:0007669"/>
    <property type="project" value="TreeGrafter"/>
</dbReference>
<accession>A0A173MNM2</accession>
<name>A0A173MNM2_9BACT</name>
<dbReference type="STRING" id="477680.SAMN05421788_101525"/>
<dbReference type="GO" id="GO:0008832">
    <property type="term" value="F:dGTPase activity"/>
    <property type="evidence" value="ECO:0007669"/>
    <property type="project" value="TreeGrafter"/>
</dbReference>
<dbReference type="Pfam" id="PF01966">
    <property type="entry name" value="HD"/>
    <property type="match status" value="1"/>
</dbReference>
<dbReference type="AlphaFoldDB" id="A0A173MNM2"/>
<evidence type="ECO:0000259" key="1">
    <source>
        <dbReference type="PROSITE" id="PS51831"/>
    </source>
</evidence>
<dbReference type="EMBL" id="FTOR01000001">
    <property type="protein sequence ID" value="SIS66964.1"/>
    <property type="molecule type" value="Genomic_DNA"/>
</dbReference>
<dbReference type="SMART" id="SM00471">
    <property type="entry name" value="HDc"/>
    <property type="match status" value="1"/>
</dbReference>
<feature type="domain" description="HD" evidence="1">
    <location>
        <begin position="56"/>
        <end position="168"/>
    </location>
</feature>
<dbReference type="PANTHER" id="PTHR11373:SF4">
    <property type="entry name" value="DEOXYNUCLEOSIDE TRIPHOSPHATE TRIPHOSPHOHYDROLASE SAMHD1"/>
    <property type="match status" value="1"/>
</dbReference>
<evidence type="ECO:0000313" key="2">
    <source>
        <dbReference type="EMBL" id="SIS66964.1"/>
    </source>
</evidence>
<dbReference type="OrthoDB" id="9803619at2"/>
<dbReference type="CDD" id="cd00077">
    <property type="entry name" value="HDc"/>
    <property type="match status" value="1"/>
</dbReference>
<dbReference type="InterPro" id="IPR006674">
    <property type="entry name" value="HD_domain"/>
</dbReference>
<gene>
    <name evidence="2" type="ORF">SAMN05421788_101525</name>
</gene>
<evidence type="ECO:0000313" key="3">
    <source>
        <dbReference type="Proteomes" id="UP000186917"/>
    </source>
</evidence>
<dbReference type="Proteomes" id="UP000186917">
    <property type="component" value="Unassembled WGS sequence"/>
</dbReference>
<dbReference type="KEGG" id="fln:FLA_5125"/>
<organism evidence="2 3">
    <name type="scientific">Filimonas lacunae</name>
    <dbReference type="NCBI Taxonomy" id="477680"/>
    <lineage>
        <taxon>Bacteria</taxon>
        <taxon>Pseudomonadati</taxon>
        <taxon>Bacteroidota</taxon>
        <taxon>Chitinophagia</taxon>
        <taxon>Chitinophagales</taxon>
        <taxon>Chitinophagaceae</taxon>
        <taxon>Filimonas</taxon>
    </lineage>
</organism>
<dbReference type="SUPFAM" id="SSF109604">
    <property type="entry name" value="HD-domain/PDEase-like"/>
    <property type="match status" value="1"/>
</dbReference>
<dbReference type="InterPro" id="IPR050135">
    <property type="entry name" value="dGTPase-like"/>
</dbReference>
<keyword evidence="3" id="KW-1185">Reference proteome</keyword>